<dbReference type="InterPro" id="IPR036390">
    <property type="entry name" value="WH_DNA-bd_sf"/>
</dbReference>
<evidence type="ECO:0000256" key="3">
    <source>
        <dbReference type="ARBA" id="ARBA00023163"/>
    </source>
</evidence>
<dbReference type="RefSeq" id="WP_027873950.1">
    <property type="nucleotide sequence ID" value="NZ_JACXLD010000004.1"/>
</dbReference>
<keyword evidence="6" id="KW-1185">Reference proteome</keyword>
<dbReference type="GO" id="GO:0003677">
    <property type="term" value="F:DNA binding"/>
    <property type="evidence" value="ECO:0007669"/>
    <property type="project" value="UniProtKB-KW"/>
</dbReference>
<evidence type="ECO:0000313" key="5">
    <source>
        <dbReference type="EMBL" id="MBD2859009.1"/>
    </source>
</evidence>
<keyword evidence="1" id="KW-0805">Transcription regulation</keyword>
<dbReference type="AlphaFoldDB" id="A0A927GX28"/>
<dbReference type="Pfam" id="PF01047">
    <property type="entry name" value="MarR"/>
    <property type="match status" value="1"/>
</dbReference>
<reference evidence="5" key="1">
    <citation type="submission" date="2020-09" db="EMBL/GenBank/DDBJ databases">
        <authorList>
            <person name="Yoon J.-W."/>
        </authorList>
    </citation>
    <scope>NUCLEOTIDE SEQUENCE</scope>
    <source>
        <strain evidence="5">KMU-158</strain>
    </source>
</reference>
<keyword evidence="3" id="KW-0804">Transcription</keyword>
<dbReference type="GO" id="GO:0003700">
    <property type="term" value="F:DNA-binding transcription factor activity"/>
    <property type="evidence" value="ECO:0007669"/>
    <property type="project" value="InterPro"/>
</dbReference>
<comment type="caution">
    <text evidence="5">The sequence shown here is derived from an EMBL/GenBank/DDBJ whole genome shotgun (WGS) entry which is preliminary data.</text>
</comment>
<dbReference type="InterPro" id="IPR000835">
    <property type="entry name" value="HTH_MarR-typ"/>
</dbReference>
<accession>A0A927GX28</accession>
<dbReference type="Proteomes" id="UP000610558">
    <property type="component" value="Unassembled WGS sequence"/>
</dbReference>
<evidence type="ECO:0000256" key="1">
    <source>
        <dbReference type="ARBA" id="ARBA00023015"/>
    </source>
</evidence>
<keyword evidence="2" id="KW-0238">DNA-binding</keyword>
<name>A0A927GX28_9GAMM</name>
<dbReference type="SMART" id="SM00347">
    <property type="entry name" value="HTH_MARR"/>
    <property type="match status" value="1"/>
</dbReference>
<protein>
    <submittedName>
        <fullName evidence="5">MarR family transcriptional regulator</fullName>
    </submittedName>
</protein>
<feature type="domain" description="HTH marR-type" evidence="4">
    <location>
        <begin position="7"/>
        <end position="139"/>
    </location>
</feature>
<organism evidence="5 6">
    <name type="scientific">Spongiibacter pelagi</name>
    <dbReference type="NCBI Taxonomy" id="2760804"/>
    <lineage>
        <taxon>Bacteria</taxon>
        <taxon>Pseudomonadati</taxon>
        <taxon>Pseudomonadota</taxon>
        <taxon>Gammaproteobacteria</taxon>
        <taxon>Cellvibrionales</taxon>
        <taxon>Spongiibacteraceae</taxon>
        <taxon>Spongiibacter</taxon>
    </lineage>
</organism>
<dbReference type="EMBL" id="JACXLD010000004">
    <property type="protein sequence ID" value="MBD2859009.1"/>
    <property type="molecule type" value="Genomic_DNA"/>
</dbReference>
<dbReference type="InterPro" id="IPR039422">
    <property type="entry name" value="MarR/SlyA-like"/>
</dbReference>
<evidence type="ECO:0000256" key="2">
    <source>
        <dbReference type="ARBA" id="ARBA00023125"/>
    </source>
</evidence>
<evidence type="ECO:0000259" key="4">
    <source>
        <dbReference type="PROSITE" id="PS50995"/>
    </source>
</evidence>
<dbReference type="PANTHER" id="PTHR33164">
    <property type="entry name" value="TRANSCRIPTIONAL REGULATOR, MARR FAMILY"/>
    <property type="match status" value="1"/>
</dbReference>
<proteinExistence type="predicted"/>
<dbReference type="InterPro" id="IPR036388">
    <property type="entry name" value="WH-like_DNA-bd_sf"/>
</dbReference>
<dbReference type="Gene3D" id="1.10.10.10">
    <property type="entry name" value="Winged helix-like DNA-binding domain superfamily/Winged helix DNA-binding domain"/>
    <property type="match status" value="1"/>
</dbReference>
<evidence type="ECO:0000313" key="6">
    <source>
        <dbReference type="Proteomes" id="UP000610558"/>
    </source>
</evidence>
<sequence length="169" mass="19632">MKREDLEWNLGYLLDDAARLMRRAFDARIRHLGLTRAQWFVLAQLYREDGYTQTNLAKLADMDRATLGKVVDRLQEKGLIERRPHPEDRRANLIYITKAFDRLVAPMRAESIRLYSDALRGLSVKQCEQFTAMLAKVRENLIGKAEIENDGVSEMDSYMPRMVGVRELT</sequence>
<gene>
    <name evidence="5" type="ORF">IB286_08295</name>
</gene>
<dbReference type="GO" id="GO:0006950">
    <property type="term" value="P:response to stress"/>
    <property type="evidence" value="ECO:0007669"/>
    <property type="project" value="TreeGrafter"/>
</dbReference>
<dbReference type="PRINTS" id="PR00598">
    <property type="entry name" value="HTHMARR"/>
</dbReference>
<dbReference type="PROSITE" id="PS50995">
    <property type="entry name" value="HTH_MARR_2"/>
    <property type="match status" value="1"/>
</dbReference>
<dbReference type="SUPFAM" id="SSF46785">
    <property type="entry name" value="Winged helix' DNA-binding domain"/>
    <property type="match status" value="1"/>
</dbReference>
<dbReference type="PANTHER" id="PTHR33164:SF64">
    <property type="entry name" value="TRANSCRIPTIONAL REGULATOR SLYA"/>
    <property type="match status" value="1"/>
</dbReference>